<dbReference type="RefSeq" id="WP_068204187.1">
    <property type="nucleotide sequence ID" value="NZ_CP014209.1"/>
</dbReference>
<dbReference type="GO" id="GO:0003677">
    <property type="term" value="F:DNA binding"/>
    <property type="evidence" value="ECO:0007669"/>
    <property type="project" value="UniProtKB-KW"/>
</dbReference>
<sequence>MTASTSSVPGTAKEAARTWEALFRTQVTLMRRFQADDVWVELSMREYDVLFTLSRADDGALRLRDLNENVLLAQSSLSRMVERLETRGLVTRSVPSDDARGTLVALTREGRRLQKQVGRRHVRAMDQYVGSALDSAEQAELTRLLDRLRRAQPEIADWSPPG</sequence>
<dbReference type="GO" id="GO:0003700">
    <property type="term" value="F:DNA-binding transcription factor activity"/>
    <property type="evidence" value="ECO:0007669"/>
    <property type="project" value="InterPro"/>
</dbReference>
<dbReference type="EMBL" id="CP014209">
    <property type="protein sequence ID" value="ANC32790.1"/>
    <property type="molecule type" value="Genomic_DNA"/>
</dbReference>
<dbReference type="OrthoDB" id="3178168at2"/>
<keyword evidence="3" id="KW-1185">Reference proteome</keyword>
<dbReference type="InterPro" id="IPR039422">
    <property type="entry name" value="MarR/SlyA-like"/>
</dbReference>
<dbReference type="PANTHER" id="PTHR33164:SF104">
    <property type="entry name" value="TRANSCRIPTIONAL REGULATORY PROTEIN"/>
    <property type="match status" value="1"/>
</dbReference>
<proteinExistence type="predicted"/>
<dbReference type="PANTHER" id="PTHR33164">
    <property type="entry name" value="TRANSCRIPTIONAL REGULATOR, MARR FAMILY"/>
    <property type="match status" value="1"/>
</dbReference>
<dbReference type="PROSITE" id="PS50995">
    <property type="entry name" value="HTH_MARR_2"/>
    <property type="match status" value="1"/>
</dbReference>
<accession>A0A168FZI7</accession>
<evidence type="ECO:0000259" key="1">
    <source>
        <dbReference type="PROSITE" id="PS50995"/>
    </source>
</evidence>
<dbReference type="GO" id="GO:0006950">
    <property type="term" value="P:response to stress"/>
    <property type="evidence" value="ECO:0007669"/>
    <property type="project" value="TreeGrafter"/>
</dbReference>
<feature type="domain" description="HTH marR-type" evidence="1">
    <location>
        <begin position="15"/>
        <end position="150"/>
    </location>
</feature>
<dbReference type="STRING" id="1300344.I598_3281"/>
<dbReference type="KEGG" id="ido:I598_3281"/>
<dbReference type="PRINTS" id="PR00598">
    <property type="entry name" value="HTHMARR"/>
</dbReference>
<dbReference type="AlphaFoldDB" id="A0A168FZI7"/>
<dbReference type="SUPFAM" id="SSF46785">
    <property type="entry name" value="Winged helix' DNA-binding domain"/>
    <property type="match status" value="1"/>
</dbReference>
<dbReference type="Gene3D" id="1.10.10.10">
    <property type="entry name" value="Winged helix-like DNA-binding domain superfamily/Winged helix DNA-binding domain"/>
    <property type="match status" value="1"/>
</dbReference>
<dbReference type="InterPro" id="IPR036388">
    <property type="entry name" value="WH-like_DNA-bd_sf"/>
</dbReference>
<evidence type="ECO:0000313" key="3">
    <source>
        <dbReference type="Proteomes" id="UP000076794"/>
    </source>
</evidence>
<dbReference type="PATRIC" id="fig|1300344.3.peg.3301"/>
<gene>
    <name evidence="2" type="ORF">I598_3281</name>
</gene>
<dbReference type="Pfam" id="PF01047">
    <property type="entry name" value="MarR"/>
    <property type="match status" value="1"/>
</dbReference>
<keyword evidence="2" id="KW-0238">DNA-binding</keyword>
<dbReference type="SMART" id="SM00347">
    <property type="entry name" value="HTH_MARR"/>
    <property type="match status" value="1"/>
</dbReference>
<protein>
    <submittedName>
        <fullName evidence="2">DNA-binding transcriptional repressor MarR</fullName>
    </submittedName>
</protein>
<name>A0A168FZI7_9MICO</name>
<evidence type="ECO:0000313" key="2">
    <source>
        <dbReference type="EMBL" id="ANC32790.1"/>
    </source>
</evidence>
<organism evidence="2 3">
    <name type="scientific">Isoptericola dokdonensis DS-3</name>
    <dbReference type="NCBI Taxonomy" id="1300344"/>
    <lineage>
        <taxon>Bacteria</taxon>
        <taxon>Bacillati</taxon>
        <taxon>Actinomycetota</taxon>
        <taxon>Actinomycetes</taxon>
        <taxon>Micrococcales</taxon>
        <taxon>Promicromonosporaceae</taxon>
        <taxon>Isoptericola</taxon>
    </lineage>
</organism>
<reference evidence="2 3" key="1">
    <citation type="submission" date="2016-01" db="EMBL/GenBank/DDBJ databases">
        <title>Complete genome sequence of a soil Actinobacterium, Isoptericola dokdonensis DS-3.</title>
        <authorList>
            <person name="Kwon S.-K."/>
            <person name="Kim J.F."/>
        </authorList>
    </citation>
    <scope>NUCLEOTIDE SEQUENCE [LARGE SCALE GENOMIC DNA]</scope>
    <source>
        <strain evidence="2 3">DS-3</strain>
    </source>
</reference>
<dbReference type="InterPro" id="IPR000835">
    <property type="entry name" value="HTH_MarR-typ"/>
</dbReference>
<dbReference type="InterPro" id="IPR036390">
    <property type="entry name" value="WH_DNA-bd_sf"/>
</dbReference>
<dbReference type="Proteomes" id="UP000076794">
    <property type="component" value="Chromosome"/>
</dbReference>